<sequence>MASLLQNPDRIFIKMFYDNRRRCISSMSTYDKTKLRTICFRSGMFGKDAISFRYHRTCVAGVIYQQLKYRQNCEDLLLVTVDEIRPSKVASHIYFSFVFDILAKKLTLLMLLICSTLYSFPRDRE</sequence>
<dbReference type="InParanoid" id="A0A167K0A1"/>
<dbReference type="VEuPathDB" id="FungiDB:PHYBLDRAFT_174717"/>
<gene>
    <name evidence="1" type="ORF">PHYBLDRAFT_174717</name>
</gene>
<dbReference type="Proteomes" id="UP000077315">
    <property type="component" value="Unassembled WGS sequence"/>
</dbReference>
<evidence type="ECO:0000313" key="1">
    <source>
        <dbReference type="EMBL" id="OAD67010.1"/>
    </source>
</evidence>
<dbReference type="EMBL" id="KV441026">
    <property type="protein sequence ID" value="OAD67010.1"/>
    <property type="molecule type" value="Genomic_DNA"/>
</dbReference>
<protein>
    <submittedName>
        <fullName evidence="1">Uncharacterized protein</fullName>
    </submittedName>
</protein>
<proteinExistence type="predicted"/>
<reference evidence="2" key="1">
    <citation type="submission" date="2015-06" db="EMBL/GenBank/DDBJ databases">
        <title>Expansion of signal transduction pathways in fungi by whole-genome duplication.</title>
        <authorList>
            <consortium name="DOE Joint Genome Institute"/>
            <person name="Corrochano L.M."/>
            <person name="Kuo A."/>
            <person name="Marcet-Houben M."/>
            <person name="Polaino S."/>
            <person name="Salamov A."/>
            <person name="Villalobos J.M."/>
            <person name="Alvarez M.I."/>
            <person name="Avalos J."/>
            <person name="Benito E.P."/>
            <person name="Benoit I."/>
            <person name="Burger G."/>
            <person name="Camino L.P."/>
            <person name="Canovas D."/>
            <person name="Cerda-Olmedo E."/>
            <person name="Cheng J.-F."/>
            <person name="Dominguez A."/>
            <person name="Elias M."/>
            <person name="Eslava A.P."/>
            <person name="Glaser F."/>
            <person name="Grimwood J."/>
            <person name="Gutierrez G."/>
            <person name="Heitman J."/>
            <person name="Henrissat B."/>
            <person name="Iturriaga E.A."/>
            <person name="Lang B.F."/>
            <person name="Lavin J.L."/>
            <person name="Lee S."/>
            <person name="Li W."/>
            <person name="Lindquist E."/>
            <person name="Lopez-Garcia S."/>
            <person name="Luque E.M."/>
            <person name="Marcos A.T."/>
            <person name="Martin J."/>
            <person name="McCluskey K."/>
            <person name="Medina H.R."/>
            <person name="Miralles-Duran A."/>
            <person name="Miyazaki A."/>
            <person name="Munoz-Torres E."/>
            <person name="Oguiza J.A."/>
            <person name="Ohm R."/>
            <person name="Olmedo M."/>
            <person name="Orejas M."/>
            <person name="Ortiz-Castellanos L."/>
            <person name="Pisabarro A.G."/>
            <person name="Rodriguez-Romero J."/>
            <person name="Ruiz-Herrera J."/>
            <person name="Ruiz-Vazquez R."/>
            <person name="Sanz C."/>
            <person name="Schackwitz W."/>
            <person name="Schmutz J."/>
            <person name="Shahriari M."/>
            <person name="Shelest E."/>
            <person name="Silva-Franco F."/>
            <person name="Soanes D."/>
            <person name="Syed K."/>
            <person name="Tagua V.G."/>
            <person name="Talbot N.J."/>
            <person name="Thon M."/>
            <person name="De vries R.P."/>
            <person name="Wiebenga A."/>
            <person name="Yadav J.S."/>
            <person name="Braun E.L."/>
            <person name="Baker S."/>
            <person name="Garre V."/>
            <person name="Horwitz B."/>
            <person name="Torres-Martinez S."/>
            <person name="Idnurm A."/>
            <person name="Herrera-Estrella A."/>
            <person name="Gabaldon T."/>
            <person name="Grigoriev I.V."/>
        </authorList>
    </citation>
    <scope>NUCLEOTIDE SEQUENCE [LARGE SCALE GENOMIC DNA]</scope>
    <source>
        <strain evidence="2">NRRL 1555(-)</strain>
    </source>
</reference>
<dbReference type="AlphaFoldDB" id="A0A167K0A1"/>
<accession>A0A167K0A1</accession>
<organism evidence="1 2">
    <name type="scientific">Phycomyces blakesleeanus (strain ATCC 8743b / DSM 1359 / FGSC 10004 / NBRC 33097 / NRRL 1555)</name>
    <dbReference type="NCBI Taxonomy" id="763407"/>
    <lineage>
        <taxon>Eukaryota</taxon>
        <taxon>Fungi</taxon>
        <taxon>Fungi incertae sedis</taxon>
        <taxon>Mucoromycota</taxon>
        <taxon>Mucoromycotina</taxon>
        <taxon>Mucoromycetes</taxon>
        <taxon>Mucorales</taxon>
        <taxon>Phycomycetaceae</taxon>
        <taxon>Phycomyces</taxon>
    </lineage>
</organism>
<name>A0A167K0A1_PHYB8</name>
<evidence type="ECO:0000313" key="2">
    <source>
        <dbReference type="Proteomes" id="UP000077315"/>
    </source>
</evidence>
<dbReference type="RefSeq" id="XP_018285050.1">
    <property type="nucleotide sequence ID" value="XM_018437323.1"/>
</dbReference>
<dbReference type="GeneID" id="28998229"/>
<keyword evidence="2" id="KW-1185">Reference proteome</keyword>